<keyword evidence="7" id="KW-0961">Cell wall biogenesis/degradation</keyword>
<keyword evidence="6 11" id="KW-0472">Membrane</keyword>
<feature type="binding site" evidence="10">
    <location>
        <position position="279"/>
    </location>
    <ligand>
        <name>Mn(2+)</name>
        <dbReference type="ChEBI" id="CHEBI:29035"/>
    </ligand>
</feature>
<evidence type="ECO:0000256" key="5">
    <source>
        <dbReference type="ARBA" id="ARBA00022989"/>
    </source>
</evidence>
<evidence type="ECO:0000256" key="10">
    <source>
        <dbReference type="PIRSR" id="PIRSR605150-3"/>
    </source>
</evidence>
<feature type="transmembrane region" description="Helical" evidence="11">
    <location>
        <begin position="666"/>
        <end position="691"/>
    </location>
</feature>
<dbReference type="InterPro" id="IPR005150">
    <property type="entry name" value="Cellulose_synth"/>
</dbReference>
<dbReference type="Pfam" id="PF03552">
    <property type="entry name" value="Cellulose_synt"/>
    <property type="match status" value="3"/>
</dbReference>
<feature type="active site" evidence="8">
    <location>
        <position position="138"/>
    </location>
</feature>
<protein>
    <recommendedName>
        <fullName evidence="14">Cellulose synthase-like protein G3</fullName>
    </recommendedName>
</protein>
<keyword evidence="4 11" id="KW-0812">Transmembrane</keyword>
<proteinExistence type="predicted"/>
<dbReference type="AlphaFoldDB" id="A0AAP0CSF1"/>
<reference evidence="12 13" key="1">
    <citation type="submission" date="2024-04" db="EMBL/GenBank/DDBJ databases">
        <title>The reference genome of an endangered Asteraceae, Deinandra increscens subsp. villosa, native to the Central Coast of California.</title>
        <authorList>
            <person name="Guilliams M."/>
            <person name="Hasenstab-Lehman K."/>
            <person name="Meyer R."/>
            <person name="Mcevoy S."/>
        </authorList>
    </citation>
    <scope>NUCLEOTIDE SEQUENCE [LARGE SCALE GENOMIC DNA]</scope>
    <source>
        <tissue evidence="12">Leaf</tissue>
    </source>
</reference>
<dbReference type="GO" id="GO:0012505">
    <property type="term" value="C:endomembrane system"/>
    <property type="evidence" value="ECO:0007669"/>
    <property type="project" value="UniProtKB-SubCell"/>
</dbReference>
<evidence type="ECO:0000313" key="13">
    <source>
        <dbReference type="Proteomes" id="UP001408789"/>
    </source>
</evidence>
<accession>A0AAP0CSF1</accession>
<sequence length="756" mass="87033">METLLHTYNHVPGTSFNRIFAFIYTCAILALIYHHFLTLRHSTTIISVVTTTSLLISDVILAVAWATTTSFRLRPVLRNTYPENFEKVINKKDFPAMDIFICTADPYKEPPMNVINTTLSLLAYDYPPEKMSVYVSDDGGSELTLFALMEAAKFAKIWLPFCRENNILDRCPEVYFSSNRHECIELEIHEEIKVAYKNMKTRVENVVERGEVCPYYITNEPQRQAFNKYRTTEFSRTNHPTIIQVLMESAKENDKNGQPMPNLVYVSREKNKNTLHNFKAGALNSLLRVSSVMTNAPIVLTQDCDMYSNDPQTPKRALCFISDPLARPKLGYVQFPQRYHGLNKDDIYGGEFLRLFVVNPVGMSGLQGPHYVGTGCFFLRRAFFGGPLLMVPPEIQELRPDHVVEKPITTESIIKLAHHMARCDYENNTKWGFQLGFRYGSLVEDYFTGYKLQCEGWESIFCHPSRSAFLGDVPISLVDAIGQAKRWAIGHLDVFFSKYNPLVFGTRRMGFVMGLCYAHNVFWPIWSIPIIIYSFLPQIALLNGLYIFPKVSFFFKTLYDIKLLYISGFINFFWLKVTDPWFSLYVFLIFGAYAKDSYDFKLFGSTYKRWWNDQRMWLIRGLSSYLFAFVEYTFKLLGIATQGFNVTSKVQDDELSKRYDQGLMEFGVHSLMFVPLTTALIINLFALVIGIIRMLTVWNLEKLFVQLFIASFGVLNSWPIYEAMVMRRDRGRMPIKTIIISLCCASTLCGGASFVL</sequence>
<keyword evidence="5 11" id="KW-1133">Transmembrane helix</keyword>
<comment type="caution">
    <text evidence="12">The sequence shown here is derived from an EMBL/GenBank/DDBJ whole genome shotgun (WGS) entry which is preliminary data.</text>
</comment>
<evidence type="ECO:0000256" key="6">
    <source>
        <dbReference type="ARBA" id="ARBA00023136"/>
    </source>
</evidence>
<dbReference type="PANTHER" id="PTHR13301">
    <property type="entry name" value="X-BOX TRANSCRIPTION FACTOR-RELATED"/>
    <property type="match status" value="1"/>
</dbReference>
<dbReference type="Proteomes" id="UP001408789">
    <property type="component" value="Unassembled WGS sequence"/>
</dbReference>
<evidence type="ECO:0000256" key="4">
    <source>
        <dbReference type="ARBA" id="ARBA00022692"/>
    </source>
</evidence>
<name>A0AAP0CSF1_9ASTR</name>
<feature type="transmembrane region" description="Helical" evidence="11">
    <location>
        <begin position="523"/>
        <end position="548"/>
    </location>
</feature>
<keyword evidence="2" id="KW-0328">Glycosyltransferase</keyword>
<dbReference type="GO" id="GO:0016760">
    <property type="term" value="F:cellulose synthase (UDP-forming) activity"/>
    <property type="evidence" value="ECO:0007669"/>
    <property type="project" value="InterPro"/>
</dbReference>
<evidence type="ECO:0000313" key="12">
    <source>
        <dbReference type="EMBL" id="KAK9059347.1"/>
    </source>
</evidence>
<feature type="binding site" evidence="9">
    <location>
        <position position="108"/>
    </location>
    <ligand>
        <name>UDP-alpha-D-glucose</name>
        <dbReference type="ChEBI" id="CHEBI:58885"/>
    </ligand>
</feature>
<dbReference type="Gene3D" id="3.90.550.10">
    <property type="entry name" value="Spore Coat Polysaccharide Biosynthesis Protein SpsA, Chain A"/>
    <property type="match status" value="2"/>
</dbReference>
<dbReference type="FunFam" id="3.90.550.10:FF:000135">
    <property type="entry name" value="Cellulose synthase-like protein G3"/>
    <property type="match status" value="1"/>
</dbReference>
<keyword evidence="3" id="KW-0808">Transferase</keyword>
<feature type="transmembrane region" description="Helical" evidence="11">
    <location>
        <begin position="569"/>
        <end position="594"/>
    </location>
</feature>
<dbReference type="GO" id="GO:0071555">
    <property type="term" value="P:cell wall organization"/>
    <property type="evidence" value="ECO:0007669"/>
    <property type="project" value="UniProtKB-KW"/>
</dbReference>
<evidence type="ECO:0000256" key="9">
    <source>
        <dbReference type="PIRSR" id="PIRSR605150-2"/>
    </source>
</evidence>
<evidence type="ECO:0000256" key="3">
    <source>
        <dbReference type="ARBA" id="ARBA00022679"/>
    </source>
</evidence>
<feature type="transmembrane region" description="Helical" evidence="11">
    <location>
        <begin position="614"/>
        <end position="634"/>
    </location>
</feature>
<evidence type="ECO:0000256" key="2">
    <source>
        <dbReference type="ARBA" id="ARBA00022676"/>
    </source>
</evidence>
<feature type="transmembrane region" description="Helical" evidence="11">
    <location>
        <begin position="15"/>
        <end position="33"/>
    </location>
</feature>
<dbReference type="EMBL" id="JBCNJP010000021">
    <property type="protein sequence ID" value="KAK9059347.1"/>
    <property type="molecule type" value="Genomic_DNA"/>
</dbReference>
<evidence type="ECO:0000256" key="11">
    <source>
        <dbReference type="SAM" id="Phobius"/>
    </source>
</evidence>
<dbReference type="GO" id="GO:0016020">
    <property type="term" value="C:membrane"/>
    <property type="evidence" value="ECO:0007669"/>
    <property type="project" value="InterPro"/>
</dbReference>
<evidence type="ECO:0000256" key="1">
    <source>
        <dbReference type="ARBA" id="ARBA00004127"/>
    </source>
</evidence>
<feature type="transmembrane region" description="Helical" evidence="11">
    <location>
        <begin position="733"/>
        <end position="755"/>
    </location>
</feature>
<dbReference type="InterPro" id="IPR029044">
    <property type="entry name" value="Nucleotide-diphossugar_trans"/>
</dbReference>
<evidence type="ECO:0000256" key="7">
    <source>
        <dbReference type="ARBA" id="ARBA00023316"/>
    </source>
</evidence>
<feature type="binding site" evidence="9">
    <location>
        <position position="138"/>
    </location>
    <ligand>
        <name>UDP-alpha-D-glucose</name>
        <dbReference type="ChEBI" id="CHEBI:58885"/>
    </ligand>
</feature>
<dbReference type="SUPFAM" id="SSF53448">
    <property type="entry name" value="Nucleotide-diphospho-sugar transferases"/>
    <property type="match status" value="1"/>
</dbReference>
<feature type="transmembrane region" description="Helical" evidence="11">
    <location>
        <begin position="703"/>
        <end position="721"/>
    </location>
</feature>
<feature type="active site" evidence="8">
    <location>
        <position position="445"/>
    </location>
</feature>
<feature type="transmembrane region" description="Helical" evidence="11">
    <location>
        <begin position="45"/>
        <end position="66"/>
    </location>
</feature>
<evidence type="ECO:0008006" key="14">
    <source>
        <dbReference type="Google" id="ProtNLM"/>
    </source>
</evidence>
<keyword evidence="13" id="KW-1185">Reference proteome</keyword>
<organism evidence="12 13">
    <name type="scientific">Deinandra increscens subsp. villosa</name>
    <dbReference type="NCBI Taxonomy" id="3103831"/>
    <lineage>
        <taxon>Eukaryota</taxon>
        <taxon>Viridiplantae</taxon>
        <taxon>Streptophyta</taxon>
        <taxon>Embryophyta</taxon>
        <taxon>Tracheophyta</taxon>
        <taxon>Spermatophyta</taxon>
        <taxon>Magnoliopsida</taxon>
        <taxon>eudicotyledons</taxon>
        <taxon>Gunneridae</taxon>
        <taxon>Pentapetalae</taxon>
        <taxon>asterids</taxon>
        <taxon>campanulids</taxon>
        <taxon>Asterales</taxon>
        <taxon>Asteraceae</taxon>
        <taxon>Asteroideae</taxon>
        <taxon>Heliantheae alliance</taxon>
        <taxon>Madieae</taxon>
        <taxon>Madiinae</taxon>
        <taxon>Deinandra</taxon>
    </lineage>
</organism>
<gene>
    <name evidence="12" type="ORF">SSX86_021967</name>
</gene>
<dbReference type="GO" id="GO:0030244">
    <property type="term" value="P:cellulose biosynthetic process"/>
    <property type="evidence" value="ECO:0007669"/>
    <property type="project" value="InterPro"/>
</dbReference>
<feature type="binding site" evidence="9">
    <location>
        <position position="109"/>
    </location>
    <ligand>
        <name>UDP-alpha-D-glucose</name>
        <dbReference type="ChEBI" id="CHEBI:58885"/>
    </ligand>
</feature>
<comment type="subcellular location">
    <subcellularLocation>
        <location evidence="1">Endomembrane system</location>
        <topology evidence="1">Multi-pass membrane protein</topology>
    </subcellularLocation>
</comment>
<feature type="binding site" evidence="10">
    <location>
        <position position="303"/>
    </location>
    <ligand>
        <name>Mn(2+)</name>
        <dbReference type="ChEBI" id="CHEBI:29035"/>
    </ligand>
</feature>
<evidence type="ECO:0000256" key="8">
    <source>
        <dbReference type="PIRSR" id="PIRSR605150-1"/>
    </source>
</evidence>